<evidence type="ECO:0000256" key="3">
    <source>
        <dbReference type="ARBA" id="ARBA00023098"/>
    </source>
</evidence>
<evidence type="ECO:0000256" key="1">
    <source>
        <dbReference type="ARBA" id="ARBA00022516"/>
    </source>
</evidence>
<proteinExistence type="predicted"/>
<accession>A0A1H4B9H7</accession>
<dbReference type="InterPro" id="IPR007431">
    <property type="entry name" value="ACP_PD"/>
</dbReference>
<dbReference type="Proteomes" id="UP000199041">
    <property type="component" value="Unassembled WGS sequence"/>
</dbReference>
<keyword evidence="2" id="KW-0378">Hydrolase</keyword>
<dbReference type="STRING" id="551991.SAMN05192529_11930"/>
<keyword evidence="1" id="KW-0444">Lipid biosynthesis</keyword>
<protein>
    <submittedName>
        <fullName evidence="4">Acyl carrier protein phosphodiesterase</fullName>
    </submittedName>
</protein>
<evidence type="ECO:0000313" key="5">
    <source>
        <dbReference type="Proteomes" id="UP000199041"/>
    </source>
</evidence>
<dbReference type="PANTHER" id="PTHR38764:SF1">
    <property type="entry name" value="ACYL CARRIER PROTEIN PHOSPHODIESTERASE"/>
    <property type="match status" value="1"/>
</dbReference>
<evidence type="ECO:0000313" key="4">
    <source>
        <dbReference type="EMBL" id="SEA44726.1"/>
    </source>
</evidence>
<gene>
    <name evidence="4" type="ORF">SAMN05192529_11930</name>
</gene>
<dbReference type="Pfam" id="PF04336">
    <property type="entry name" value="ACP_PD"/>
    <property type="match status" value="1"/>
</dbReference>
<keyword evidence="3" id="KW-0443">Lipid metabolism</keyword>
<dbReference type="AlphaFoldDB" id="A0A1H4B9H7"/>
<keyword evidence="5" id="KW-1185">Reference proteome</keyword>
<sequence>MNLLAHAYLSLQDPEILLGNMLGDDVKGKQIHLYPPKVRIGIQLHRYIDSFTDQHRLTTEARDIYRPYIGLYSGAIMDISLDYFLATDPAVNSQAMWQHFAQWAYQSLEAQISWHTGGFKRYFPYLRKENWFVHYAQKPFIENAMANLLKRVGRPDGTAMVLKSFEQHHDYLKEVYGQFFPQLADYVQLKAAALITNPI</sequence>
<dbReference type="PANTHER" id="PTHR38764">
    <property type="entry name" value="ACYL CARRIER PROTEIN PHOSPHODIESTERASE"/>
    <property type="match status" value="1"/>
</dbReference>
<dbReference type="EMBL" id="FNQY01000019">
    <property type="protein sequence ID" value="SEA44726.1"/>
    <property type="molecule type" value="Genomic_DNA"/>
</dbReference>
<name>A0A1H4B9H7_9BACT</name>
<evidence type="ECO:0000256" key="2">
    <source>
        <dbReference type="ARBA" id="ARBA00022801"/>
    </source>
</evidence>
<organism evidence="4 5">
    <name type="scientific">Arachidicoccus rhizosphaerae</name>
    <dbReference type="NCBI Taxonomy" id="551991"/>
    <lineage>
        <taxon>Bacteria</taxon>
        <taxon>Pseudomonadati</taxon>
        <taxon>Bacteroidota</taxon>
        <taxon>Chitinophagia</taxon>
        <taxon>Chitinophagales</taxon>
        <taxon>Chitinophagaceae</taxon>
        <taxon>Arachidicoccus</taxon>
    </lineage>
</organism>
<dbReference type="GO" id="GO:0006633">
    <property type="term" value="P:fatty acid biosynthetic process"/>
    <property type="evidence" value="ECO:0007669"/>
    <property type="project" value="InterPro"/>
</dbReference>
<dbReference type="OrthoDB" id="8442777at2"/>
<reference evidence="4 5" key="1">
    <citation type="submission" date="2016-10" db="EMBL/GenBank/DDBJ databases">
        <authorList>
            <person name="de Groot N.N."/>
        </authorList>
    </citation>
    <scope>NUCLEOTIDE SEQUENCE [LARGE SCALE GENOMIC DNA]</scope>
    <source>
        <strain evidence="4 5">Vu-144</strain>
    </source>
</reference>
<dbReference type="GO" id="GO:0008770">
    <property type="term" value="F:[acyl-carrier-protein] phosphodiesterase activity"/>
    <property type="evidence" value="ECO:0007669"/>
    <property type="project" value="InterPro"/>
</dbReference>
<dbReference type="RefSeq" id="WP_091399892.1">
    <property type="nucleotide sequence ID" value="NZ_FNQY01000019.1"/>
</dbReference>